<feature type="transmembrane region" description="Helical" evidence="5">
    <location>
        <begin position="192"/>
        <end position="214"/>
    </location>
</feature>
<reference evidence="7 8" key="1">
    <citation type="journal article" date="2021" name="BMC Biol.">
        <title>Horizontally acquired antibacterial genes associated with adaptive radiation of ladybird beetles.</title>
        <authorList>
            <person name="Li H.S."/>
            <person name="Tang X.F."/>
            <person name="Huang Y.H."/>
            <person name="Xu Z.Y."/>
            <person name="Chen M.L."/>
            <person name="Du X.Y."/>
            <person name="Qiu B.Y."/>
            <person name="Chen P.T."/>
            <person name="Zhang W."/>
            <person name="Slipinski A."/>
            <person name="Escalona H.E."/>
            <person name="Waterhouse R.M."/>
            <person name="Zwick A."/>
            <person name="Pang H."/>
        </authorList>
    </citation>
    <scope>NUCLEOTIDE SEQUENCE [LARGE SCALE GENOMIC DNA]</scope>
    <source>
        <strain evidence="7">SYSU2018</strain>
    </source>
</reference>
<evidence type="ECO:0000256" key="2">
    <source>
        <dbReference type="ARBA" id="ARBA00022692"/>
    </source>
</evidence>
<evidence type="ECO:0000256" key="3">
    <source>
        <dbReference type="ARBA" id="ARBA00022989"/>
    </source>
</evidence>
<dbReference type="PANTHER" id="PTHR11814">
    <property type="entry name" value="SULFATE TRANSPORTER"/>
    <property type="match status" value="1"/>
</dbReference>
<dbReference type="Pfam" id="PF00916">
    <property type="entry name" value="Sulfate_transp"/>
    <property type="match status" value="1"/>
</dbReference>
<evidence type="ECO:0000313" key="8">
    <source>
        <dbReference type="Proteomes" id="UP001516400"/>
    </source>
</evidence>
<protein>
    <recommendedName>
        <fullName evidence="6">STAS domain-containing protein</fullName>
    </recommendedName>
</protein>
<dbReference type="PROSITE" id="PS50801">
    <property type="entry name" value="STAS"/>
    <property type="match status" value="1"/>
</dbReference>
<feature type="transmembrane region" description="Helical" evidence="5">
    <location>
        <begin position="271"/>
        <end position="291"/>
    </location>
</feature>
<feature type="domain" description="STAS" evidence="6">
    <location>
        <begin position="542"/>
        <end position="679"/>
    </location>
</feature>
<name>A0ABD2MYR6_9CUCU</name>
<evidence type="ECO:0000256" key="5">
    <source>
        <dbReference type="SAM" id="Phobius"/>
    </source>
</evidence>
<feature type="transmembrane region" description="Helical" evidence="5">
    <location>
        <begin position="457"/>
        <end position="479"/>
    </location>
</feature>
<dbReference type="Gene3D" id="3.30.750.24">
    <property type="entry name" value="STAS domain"/>
    <property type="match status" value="1"/>
</dbReference>
<feature type="transmembrane region" description="Helical" evidence="5">
    <location>
        <begin position="427"/>
        <end position="445"/>
    </location>
</feature>
<dbReference type="InterPro" id="IPR001902">
    <property type="entry name" value="SLC26A/SulP_fam"/>
</dbReference>
<keyword evidence="8" id="KW-1185">Reference proteome</keyword>
<proteinExistence type="predicted"/>
<feature type="transmembrane region" description="Helical" evidence="5">
    <location>
        <begin position="119"/>
        <end position="138"/>
    </location>
</feature>
<feature type="transmembrane region" description="Helical" evidence="5">
    <location>
        <begin position="91"/>
        <end position="107"/>
    </location>
</feature>
<feature type="transmembrane region" description="Helical" evidence="5">
    <location>
        <begin position="491"/>
        <end position="518"/>
    </location>
</feature>
<dbReference type="InterPro" id="IPR036513">
    <property type="entry name" value="STAS_dom_sf"/>
</dbReference>
<dbReference type="InterPro" id="IPR011547">
    <property type="entry name" value="SLC26A/SulP_dom"/>
</dbReference>
<keyword evidence="3 5" id="KW-1133">Transmembrane helix</keyword>
<keyword evidence="2 5" id="KW-0812">Transmembrane</keyword>
<evidence type="ECO:0000256" key="4">
    <source>
        <dbReference type="ARBA" id="ARBA00023136"/>
    </source>
</evidence>
<evidence type="ECO:0000313" key="7">
    <source>
        <dbReference type="EMBL" id="KAL3271509.1"/>
    </source>
</evidence>
<feature type="transmembrane region" description="Helical" evidence="5">
    <location>
        <begin position="303"/>
        <end position="321"/>
    </location>
</feature>
<gene>
    <name evidence="7" type="ORF">HHI36_021989</name>
</gene>
<dbReference type="CDD" id="cd07042">
    <property type="entry name" value="STAS_SulP_like_sulfate_transporter"/>
    <property type="match status" value="1"/>
</dbReference>
<feature type="transmembrane region" description="Helical" evidence="5">
    <location>
        <begin position="356"/>
        <end position="380"/>
    </location>
</feature>
<dbReference type="NCBIfam" id="TIGR00815">
    <property type="entry name" value="sulP"/>
    <property type="match status" value="1"/>
</dbReference>
<sequence>MDSEKQPLLKKSICKRQSVAANAYTDPNLSIFVDRPVYQQEDLNRDTLYAKPPKGTFGDKIHRCCKISPYKCVRRTFPILKWLPNYQWKKWLFGDIIAGLTVTVMQIPQGMGYGMLGGIPPICGIYMAFFPVLMYAIFGTSRHLSTGTFAIICLMTGKIVTQYGTIEILQNGTRIAHDDLHTGDQIRTNIQVAITVTFVVACIQLVMFCLRLGIITTMFSDTLIKGLTCATSCHVVISQLKDILGLKLEKRRGYFSIPLTIYDVGANIQSAHIPSVIISAVTLLVILINNFGVKKLMAKMTKIPFPIEIFVVIVGTIFSYFCKDAFDVLNDIETIGNIPTGFPAVYFPDFTLIPEIFLDCLVIAIVSYAITMSMALLFARKCTYEVDANQELLALGVSNTVGSLFSCMPTCASVSRSLIQQSVGGSTQLTSLVSCSLLLSVLLYLGPAFESLPKSCLGTLIAAAIWPAVMQFTLLLKYWKLSKWDALVFLAAYLLTLFLDIGLALGVGVVISLFGIILQSYRPYSCLLGNVPNTDLYLDLERYKAVQEIPSIKIFHFSGILNFSSRQVFMESFIDQLGFNPAKILRRRKYAEEHNLPFEFESLMMKYIIIDFSSLTSIDPAGIDLMRNLAKDLEQLGISLFIVGCSGPVFEKIARCDQIEHSHSEFILFPTIHDAVVFAQGRDQVSTNIKNFQSKT</sequence>
<dbReference type="InterPro" id="IPR002645">
    <property type="entry name" value="STAS_dom"/>
</dbReference>
<dbReference type="Pfam" id="PF01740">
    <property type="entry name" value="STAS"/>
    <property type="match status" value="1"/>
</dbReference>
<dbReference type="EMBL" id="JABFTP020000042">
    <property type="protein sequence ID" value="KAL3271509.1"/>
    <property type="molecule type" value="Genomic_DNA"/>
</dbReference>
<dbReference type="AlphaFoldDB" id="A0ABD2MYR6"/>
<comment type="caution">
    <text evidence="7">The sequence shown here is derived from an EMBL/GenBank/DDBJ whole genome shotgun (WGS) entry which is preliminary data.</text>
</comment>
<evidence type="ECO:0000259" key="6">
    <source>
        <dbReference type="PROSITE" id="PS50801"/>
    </source>
</evidence>
<keyword evidence="4 5" id="KW-0472">Membrane</keyword>
<dbReference type="GO" id="GO:0016020">
    <property type="term" value="C:membrane"/>
    <property type="evidence" value="ECO:0007669"/>
    <property type="project" value="UniProtKB-SubCell"/>
</dbReference>
<dbReference type="SUPFAM" id="SSF52091">
    <property type="entry name" value="SpoIIaa-like"/>
    <property type="match status" value="1"/>
</dbReference>
<comment type="subcellular location">
    <subcellularLocation>
        <location evidence="1">Membrane</location>
        <topology evidence="1">Multi-pass membrane protein</topology>
    </subcellularLocation>
</comment>
<accession>A0ABD2MYR6</accession>
<organism evidence="7 8">
    <name type="scientific">Cryptolaemus montrouzieri</name>
    <dbReference type="NCBI Taxonomy" id="559131"/>
    <lineage>
        <taxon>Eukaryota</taxon>
        <taxon>Metazoa</taxon>
        <taxon>Ecdysozoa</taxon>
        <taxon>Arthropoda</taxon>
        <taxon>Hexapoda</taxon>
        <taxon>Insecta</taxon>
        <taxon>Pterygota</taxon>
        <taxon>Neoptera</taxon>
        <taxon>Endopterygota</taxon>
        <taxon>Coleoptera</taxon>
        <taxon>Polyphaga</taxon>
        <taxon>Cucujiformia</taxon>
        <taxon>Coccinelloidea</taxon>
        <taxon>Coccinellidae</taxon>
        <taxon>Scymninae</taxon>
        <taxon>Scymnini</taxon>
        <taxon>Cryptolaemus</taxon>
    </lineage>
</organism>
<evidence type="ECO:0000256" key="1">
    <source>
        <dbReference type="ARBA" id="ARBA00004141"/>
    </source>
</evidence>
<dbReference type="Proteomes" id="UP001516400">
    <property type="component" value="Unassembled WGS sequence"/>
</dbReference>